<dbReference type="AlphaFoldDB" id="A0A975BYX1"/>
<dbReference type="EMBL" id="CP061800">
    <property type="protein sequence ID" value="QTA93727.1"/>
    <property type="molecule type" value="Genomic_DNA"/>
</dbReference>
<proteinExistence type="predicted"/>
<gene>
    <name evidence="1" type="ORF">dnm_098310</name>
</gene>
<dbReference type="Proteomes" id="UP000663722">
    <property type="component" value="Chromosome"/>
</dbReference>
<evidence type="ECO:0000313" key="1">
    <source>
        <dbReference type="EMBL" id="QTA93727.1"/>
    </source>
</evidence>
<organism evidence="1 2">
    <name type="scientific">Desulfonema magnum</name>
    <dbReference type="NCBI Taxonomy" id="45655"/>
    <lineage>
        <taxon>Bacteria</taxon>
        <taxon>Pseudomonadati</taxon>
        <taxon>Thermodesulfobacteriota</taxon>
        <taxon>Desulfobacteria</taxon>
        <taxon>Desulfobacterales</taxon>
        <taxon>Desulfococcaceae</taxon>
        <taxon>Desulfonema</taxon>
    </lineage>
</organism>
<sequence>MPALRTTSIKTRIETQIAIFFRAEAGHFENHFHQNKD</sequence>
<name>A0A975BYX1_9BACT</name>
<evidence type="ECO:0000313" key="2">
    <source>
        <dbReference type="Proteomes" id="UP000663722"/>
    </source>
</evidence>
<accession>A0A975BYX1</accession>
<reference evidence="1" key="1">
    <citation type="journal article" date="2021" name="Microb. Physiol.">
        <title>Proteogenomic Insights into the Physiology of Marine, Sulfate-Reducing, Filamentous Desulfonema limicola and Desulfonema magnum.</title>
        <authorList>
            <person name="Schnaars V."/>
            <person name="Wohlbrand L."/>
            <person name="Scheve S."/>
            <person name="Hinrichs C."/>
            <person name="Reinhardt R."/>
            <person name="Rabus R."/>
        </authorList>
    </citation>
    <scope>NUCLEOTIDE SEQUENCE</scope>
    <source>
        <strain evidence="1">4be13</strain>
    </source>
</reference>
<protein>
    <submittedName>
        <fullName evidence="1">Uncharacterized protein</fullName>
    </submittedName>
</protein>
<keyword evidence="2" id="KW-1185">Reference proteome</keyword>
<dbReference type="KEGG" id="dmm:dnm_098310"/>